<dbReference type="OrthoDB" id="9812260at2"/>
<evidence type="ECO:0000313" key="2">
    <source>
        <dbReference type="EMBL" id="AFO52187.1"/>
    </source>
</evidence>
<dbReference type="STRING" id="1212765.MHLP_03035"/>
<accession>I7C6N3</accession>
<dbReference type="AlphaFoldDB" id="I7C6N3"/>
<organism evidence="2 3">
    <name type="scientific">Mycoplasma haematolamae (strain Purdue)</name>
    <dbReference type="NCBI Taxonomy" id="1212765"/>
    <lineage>
        <taxon>Bacteria</taxon>
        <taxon>Bacillati</taxon>
        <taxon>Mycoplasmatota</taxon>
        <taxon>Mollicutes</taxon>
        <taxon>Mycoplasmataceae</taxon>
        <taxon>Mycoplasma</taxon>
    </lineage>
</organism>
<proteinExistence type="predicted"/>
<evidence type="ECO:0008006" key="4">
    <source>
        <dbReference type="Google" id="ProtNLM"/>
    </source>
</evidence>
<dbReference type="EMBL" id="CP003731">
    <property type="protein sequence ID" value="AFO52187.1"/>
    <property type="molecule type" value="Genomic_DNA"/>
</dbReference>
<evidence type="ECO:0000313" key="3">
    <source>
        <dbReference type="Proteomes" id="UP000006502"/>
    </source>
</evidence>
<dbReference type="Proteomes" id="UP000006502">
    <property type="component" value="Chromosome"/>
</dbReference>
<dbReference type="HOGENOM" id="CLU_137333_0_0_14"/>
<keyword evidence="3" id="KW-1185">Reference proteome</keyword>
<reference evidence="3" key="2">
    <citation type="submission" date="2012-07" db="EMBL/GenBank/DDBJ databases">
        <title>Complete genome sequence of 'Candidatus Mycoplasma haemolamae'.</title>
        <authorList>
            <person name="Guimaraes A.M.S."/>
            <person name="Toth B."/>
            <person name="Santos A.P."/>
            <person name="Nascimento N.C."/>
            <person name="Sojka J.E."/>
            <person name="Messick J.B."/>
        </authorList>
    </citation>
    <scope>NUCLEOTIDE SEQUENCE [LARGE SCALE GENOMIC DNA]</scope>
    <source>
        <strain evidence="3">Purdue</strain>
    </source>
</reference>
<feature type="chain" id="PRO_5003708482" description="Ig-like domain-containing protein" evidence="1">
    <location>
        <begin position="27"/>
        <end position="162"/>
    </location>
</feature>
<dbReference type="KEGG" id="mhl:MHLP_03035"/>
<evidence type="ECO:0000256" key="1">
    <source>
        <dbReference type="SAM" id="SignalP"/>
    </source>
</evidence>
<name>I7C6N3_MYCHA</name>
<protein>
    <recommendedName>
        <fullName evidence="4">Ig-like domain-containing protein</fullName>
    </recommendedName>
</protein>
<keyword evidence="1" id="KW-0732">Signal</keyword>
<dbReference type="PATRIC" id="fig|1212765.3.peg.688"/>
<feature type="signal peptide" evidence="1">
    <location>
        <begin position="1"/>
        <end position="26"/>
    </location>
</feature>
<reference evidence="2 3" key="1">
    <citation type="journal article" date="2012" name="J. Bacteriol.">
        <title>Genome Sequence of "Candidatus Mycoplasma haemolamae" Strain Purdue, a Red Blood Cell Pathogen of Alpacas (Vicugna pacos) and Llamas (Lama glama).</title>
        <authorList>
            <person name="Guimaraes A.M."/>
            <person name="Toth B."/>
            <person name="Santos A.P."/>
            <person name="do Nascimento N.C."/>
            <person name="Kritchevsky J.E."/>
            <person name="Messick J.B."/>
        </authorList>
    </citation>
    <scope>NUCLEOTIDE SEQUENCE [LARGE SCALE GENOMIC DNA]</scope>
    <source>
        <strain evidence="2 3">Purdue</strain>
    </source>
</reference>
<sequence>MAITKQIVTGVSAALAIAGTGGATYAQVSNVSEAANQTKENDTLKKVKEPVMTTYTFDFGKEKFTLACPEGSHPSGSLDISERRHTNLSIYCQVKRDRWGIPHYQEKVFDWDGLGSFRGIRPKCVTQDMVNYTCQNPGNISIKEVTTRWLPEHASQTWLRLG</sequence>
<gene>
    <name evidence="2" type="ordered locus">MHLP_03035</name>
</gene>